<dbReference type="InterPro" id="IPR035906">
    <property type="entry name" value="MetI-like_sf"/>
</dbReference>
<keyword evidence="4 5" id="KW-0472">Membrane</keyword>
<evidence type="ECO:0000256" key="4">
    <source>
        <dbReference type="ARBA" id="ARBA00023136"/>
    </source>
</evidence>
<evidence type="ECO:0000256" key="5">
    <source>
        <dbReference type="RuleBase" id="RU363032"/>
    </source>
</evidence>
<evidence type="ECO:0000256" key="7">
    <source>
        <dbReference type="SAM" id="MobiDB-lite"/>
    </source>
</evidence>
<feature type="transmembrane region" description="Helical" evidence="5">
    <location>
        <begin position="243"/>
        <end position="263"/>
    </location>
</feature>
<name>A0A437L0V1_9FLAO</name>
<evidence type="ECO:0000256" key="1">
    <source>
        <dbReference type="ARBA" id="ARBA00004651"/>
    </source>
</evidence>
<keyword evidence="2 5" id="KW-0812">Transmembrane</keyword>
<dbReference type="PROSITE" id="PS50928">
    <property type="entry name" value="ABC_TM1"/>
    <property type="match status" value="1"/>
</dbReference>
<dbReference type="AlphaFoldDB" id="A0A437L0V1"/>
<evidence type="ECO:0000313" key="10">
    <source>
        <dbReference type="Proteomes" id="UP000285211"/>
    </source>
</evidence>
<organism evidence="9 10">
    <name type="scientific">Flavobacterium sufflavum</name>
    <dbReference type="NCBI Taxonomy" id="1921138"/>
    <lineage>
        <taxon>Bacteria</taxon>
        <taxon>Pseudomonadati</taxon>
        <taxon>Bacteroidota</taxon>
        <taxon>Flavobacteriia</taxon>
        <taxon>Flavobacteriales</taxon>
        <taxon>Flavobacteriaceae</taxon>
        <taxon>Flavobacterium</taxon>
    </lineage>
</organism>
<feature type="transmembrane region" description="Helical" evidence="5">
    <location>
        <begin position="320"/>
        <end position="340"/>
    </location>
</feature>
<keyword evidence="10" id="KW-1185">Reference proteome</keyword>
<comment type="caution">
    <text evidence="9">The sequence shown here is derived from an EMBL/GenBank/DDBJ whole genome shotgun (WGS) entry which is preliminary data.</text>
</comment>
<dbReference type="NCBIfam" id="TIGR02138">
    <property type="entry name" value="phosphate_pstC"/>
    <property type="match status" value="1"/>
</dbReference>
<keyword evidence="5" id="KW-0813">Transport</keyword>
<comment type="function">
    <text evidence="6">Part of the binding-protein-dependent transport system for phosphate; probably responsible for the translocation of the substrate across the membrane.</text>
</comment>
<dbReference type="EMBL" id="SACJ01000002">
    <property type="protein sequence ID" value="RVT78384.1"/>
    <property type="molecule type" value="Genomic_DNA"/>
</dbReference>
<dbReference type="PANTHER" id="PTHR42727:SF1">
    <property type="entry name" value="PHOSPHATE TRANSPORT SYSTEM PERMEASE"/>
    <property type="match status" value="1"/>
</dbReference>
<evidence type="ECO:0000256" key="2">
    <source>
        <dbReference type="ARBA" id="ARBA00022692"/>
    </source>
</evidence>
<dbReference type="InterPro" id="IPR011864">
    <property type="entry name" value="Phosphate_PstC"/>
</dbReference>
<keyword evidence="6" id="KW-1003">Cell membrane</keyword>
<sequence>MNSQIPSKQNFTKESLKKQFRLSEFLAEKIISSVAFLSIAIIFLIFIFVFKESLPIFSQGKESVKTEIQQSAASNDKPESYGGSETSAELQPESYGGVEKEELQPESYGGVEKEELQPESYGGVEKEDLQPESYGDVKKEDLQPESYGGVEVEPLVADDNSAESTEVKEEKSNSIWDSLLTADWVPVSENPRFGLLSLLIGTLKVTIISMLIAGPIAILAALYTACFASKRTKEIIKPIIEMLAAFPSVVIGFFALMVMATFFQDIFGYDSRLNAFVGGIAMALASIPIIYTISEDALSSVPKTYTEASLALGANKWQTAFYVVLPAATPGIFAALLLGVGRVFGETMIALMATGNAALMSANPFESVRTFAATIGAEMAETVFGETHYSVLFFIGSLLFIFSFGLNALAEFYVKGRLIKKFQGK</sequence>
<feature type="region of interest" description="Disordered" evidence="7">
    <location>
        <begin position="68"/>
        <end position="130"/>
    </location>
</feature>
<dbReference type="InterPro" id="IPR000515">
    <property type="entry name" value="MetI-like"/>
</dbReference>
<comment type="subcellular location">
    <subcellularLocation>
        <location evidence="1 5">Cell membrane</location>
        <topology evidence="1 5">Multi-pass membrane protein</topology>
    </subcellularLocation>
</comment>
<dbReference type="Gene3D" id="1.10.3720.10">
    <property type="entry name" value="MetI-like"/>
    <property type="match status" value="1"/>
</dbReference>
<dbReference type="GO" id="GO:0005315">
    <property type="term" value="F:phosphate transmembrane transporter activity"/>
    <property type="evidence" value="ECO:0007669"/>
    <property type="project" value="InterPro"/>
</dbReference>
<evidence type="ECO:0000256" key="6">
    <source>
        <dbReference type="RuleBase" id="RU363054"/>
    </source>
</evidence>
<dbReference type="GO" id="GO:0006817">
    <property type="term" value="P:phosphate ion transport"/>
    <property type="evidence" value="ECO:0007669"/>
    <property type="project" value="UniProtKB-KW"/>
</dbReference>
<dbReference type="PANTHER" id="PTHR42727">
    <property type="entry name" value="PHOSPHATE TRANSPORT SYSTEM PERMEASE PROTEIN"/>
    <property type="match status" value="1"/>
</dbReference>
<dbReference type="GO" id="GO:0005886">
    <property type="term" value="C:plasma membrane"/>
    <property type="evidence" value="ECO:0007669"/>
    <property type="project" value="UniProtKB-SubCell"/>
</dbReference>
<feature type="domain" description="ABC transmembrane type-1" evidence="8">
    <location>
        <begin position="199"/>
        <end position="410"/>
    </location>
</feature>
<feature type="transmembrane region" description="Helical" evidence="5">
    <location>
        <begin position="30"/>
        <end position="50"/>
    </location>
</feature>
<evidence type="ECO:0000313" key="9">
    <source>
        <dbReference type="EMBL" id="RVT78384.1"/>
    </source>
</evidence>
<dbReference type="RefSeq" id="WP_128193590.1">
    <property type="nucleotide sequence ID" value="NZ_SACJ01000002.1"/>
</dbReference>
<feature type="transmembrane region" description="Helical" evidence="5">
    <location>
        <begin position="275"/>
        <end position="293"/>
    </location>
</feature>
<feature type="transmembrane region" description="Helical" evidence="5">
    <location>
        <begin position="198"/>
        <end position="223"/>
    </location>
</feature>
<comment type="similarity">
    <text evidence="6">Belongs to the binding-protein-dependent transport system permease family. CysTW subfamily.</text>
</comment>
<dbReference type="SUPFAM" id="SSF161098">
    <property type="entry name" value="MetI-like"/>
    <property type="match status" value="1"/>
</dbReference>
<feature type="transmembrane region" description="Helical" evidence="5">
    <location>
        <begin position="391"/>
        <end position="414"/>
    </location>
</feature>
<keyword evidence="6" id="KW-0592">Phosphate transport</keyword>
<dbReference type="Pfam" id="PF00528">
    <property type="entry name" value="BPD_transp_1"/>
    <property type="match status" value="1"/>
</dbReference>
<reference evidence="9 10" key="1">
    <citation type="submission" date="2019-01" db="EMBL/GenBank/DDBJ databases">
        <authorList>
            <person name="Chen W.-M."/>
        </authorList>
    </citation>
    <scope>NUCLEOTIDE SEQUENCE [LARGE SCALE GENOMIC DNA]</scope>
    <source>
        <strain evidence="9 10">BBQ-12</strain>
    </source>
</reference>
<proteinExistence type="inferred from homology"/>
<evidence type="ECO:0000259" key="8">
    <source>
        <dbReference type="PROSITE" id="PS50928"/>
    </source>
</evidence>
<keyword evidence="3 5" id="KW-1133">Transmembrane helix</keyword>
<protein>
    <recommendedName>
        <fullName evidence="6">Phosphate transport system permease protein</fullName>
    </recommendedName>
</protein>
<gene>
    <name evidence="9" type="primary">pstC</name>
    <name evidence="9" type="ORF">EOD40_03880</name>
</gene>
<dbReference type="Proteomes" id="UP000285211">
    <property type="component" value="Unassembled WGS sequence"/>
</dbReference>
<accession>A0A437L0V1</accession>
<dbReference type="OrthoDB" id="9785113at2"/>
<evidence type="ECO:0000256" key="3">
    <source>
        <dbReference type="ARBA" id="ARBA00022989"/>
    </source>
</evidence>
<dbReference type="CDD" id="cd06261">
    <property type="entry name" value="TM_PBP2"/>
    <property type="match status" value="1"/>
</dbReference>